<protein>
    <submittedName>
        <fullName evidence="3">Tyrosine-protein kinase family protein</fullName>
    </submittedName>
</protein>
<accession>A0A4V2YWI9</accession>
<dbReference type="InterPro" id="IPR050625">
    <property type="entry name" value="ParA/MinD_ATPase"/>
</dbReference>
<evidence type="ECO:0000256" key="1">
    <source>
        <dbReference type="SAM" id="MobiDB-lite"/>
    </source>
</evidence>
<dbReference type="Pfam" id="PF13614">
    <property type="entry name" value="AAA_31"/>
    <property type="match status" value="1"/>
</dbReference>
<proteinExistence type="predicted"/>
<organism evidence="3 4">
    <name type="scientific">Actinomadura darangshiensis</name>
    <dbReference type="NCBI Taxonomy" id="705336"/>
    <lineage>
        <taxon>Bacteria</taxon>
        <taxon>Bacillati</taxon>
        <taxon>Actinomycetota</taxon>
        <taxon>Actinomycetes</taxon>
        <taxon>Streptosporangiales</taxon>
        <taxon>Thermomonosporaceae</taxon>
        <taxon>Actinomadura</taxon>
    </lineage>
</organism>
<keyword evidence="4" id="KW-1185">Reference proteome</keyword>
<dbReference type="RefSeq" id="WP_132196580.1">
    <property type="nucleotide sequence ID" value="NZ_SMKY01000035.1"/>
</dbReference>
<dbReference type="PANTHER" id="PTHR43384">
    <property type="entry name" value="SEPTUM SITE-DETERMINING PROTEIN MIND HOMOLOG, CHLOROPLASTIC-RELATED"/>
    <property type="match status" value="1"/>
</dbReference>
<comment type="caution">
    <text evidence="3">The sequence shown here is derived from an EMBL/GenBank/DDBJ whole genome shotgun (WGS) entry which is preliminary data.</text>
</comment>
<keyword evidence="3" id="KW-0808">Transferase</keyword>
<name>A0A4V2YWI9_9ACTN</name>
<dbReference type="Proteomes" id="UP000295578">
    <property type="component" value="Unassembled WGS sequence"/>
</dbReference>
<feature type="domain" description="AAA" evidence="2">
    <location>
        <begin position="221"/>
        <end position="391"/>
    </location>
</feature>
<dbReference type="Gene3D" id="3.40.50.300">
    <property type="entry name" value="P-loop containing nucleotide triphosphate hydrolases"/>
    <property type="match status" value="1"/>
</dbReference>
<dbReference type="GO" id="GO:0051782">
    <property type="term" value="P:negative regulation of cell division"/>
    <property type="evidence" value="ECO:0007669"/>
    <property type="project" value="TreeGrafter"/>
</dbReference>
<dbReference type="InterPro" id="IPR027417">
    <property type="entry name" value="P-loop_NTPase"/>
</dbReference>
<feature type="compositionally biased region" description="Pro residues" evidence="1">
    <location>
        <begin position="147"/>
        <end position="161"/>
    </location>
</feature>
<dbReference type="GO" id="GO:0005829">
    <property type="term" value="C:cytosol"/>
    <property type="evidence" value="ECO:0007669"/>
    <property type="project" value="TreeGrafter"/>
</dbReference>
<evidence type="ECO:0000259" key="2">
    <source>
        <dbReference type="Pfam" id="PF13614"/>
    </source>
</evidence>
<evidence type="ECO:0000313" key="4">
    <source>
        <dbReference type="Proteomes" id="UP000295578"/>
    </source>
</evidence>
<feature type="compositionally biased region" description="Pro residues" evidence="1">
    <location>
        <begin position="123"/>
        <end position="138"/>
    </location>
</feature>
<sequence length="501" mass="52590">MATAPSLVVAGHPGVAQKLRDTGLFPVVYDVASASELRELSRNGKVGTPAAFMFAPGFDEDLPGAGVVVLANGLARSGFTVLVHATFAEGGGAFDPRVVAAGKQMKMSELLGALGVTGAELPFEPPPPPEPWAAPGPPAGQGAGPRTRPPPPPNGRPPSRPAPAAYGREVRQPETPPANAWAAPANAPAGPPNGWAAPVNGWAAPAGAMGPPPGAPGRRGRVIAVASAKGGVGKTSTTVNLAVHTARLLQTAGRAGSAVVVDTNFQQADVGRYLSLRSPTILDLLQAPGALSPRSVRHHLAYIAEIGLYTLLGPPDAVSADPAMINSTLYRRILTVLREAFDFVFVDTPVAELHHATFADLILPEADAILVPVEPNRVTLEAVRAWLTAITMPKNSQGGGVSPEKFSLILNRARPDVECGPEEVMERLRGWRFVGLIPEDEEWMQAVNGHRLLKLRTSPELEATLRGILRVVSDDPVFGTPVSPPSAGRWKKLINLKGFDR</sequence>
<dbReference type="InterPro" id="IPR025669">
    <property type="entry name" value="AAA_dom"/>
</dbReference>
<dbReference type="GO" id="GO:0005524">
    <property type="term" value="F:ATP binding"/>
    <property type="evidence" value="ECO:0007669"/>
    <property type="project" value="UniProtKB-KW"/>
</dbReference>
<dbReference type="SUPFAM" id="SSF52540">
    <property type="entry name" value="P-loop containing nucleoside triphosphate hydrolases"/>
    <property type="match status" value="1"/>
</dbReference>
<keyword evidence="3" id="KW-0418">Kinase</keyword>
<evidence type="ECO:0000313" key="3">
    <source>
        <dbReference type="EMBL" id="TDD85617.1"/>
    </source>
</evidence>
<dbReference type="GO" id="GO:0009898">
    <property type="term" value="C:cytoplasmic side of plasma membrane"/>
    <property type="evidence" value="ECO:0007669"/>
    <property type="project" value="TreeGrafter"/>
</dbReference>
<dbReference type="PANTHER" id="PTHR43384:SF13">
    <property type="entry name" value="SLR0110 PROTEIN"/>
    <property type="match status" value="1"/>
</dbReference>
<dbReference type="EMBL" id="SMKY01000035">
    <property type="protein sequence ID" value="TDD85617.1"/>
    <property type="molecule type" value="Genomic_DNA"/>
</dbReference>
<dbReference type="OrthoDB" id="3448281at2"/>
<reference evidence="3 4" key="1">
    <citation type="submission" date="2019-03" db="EMBL/GenBank/DDBJ databases">
        <title>Draft genome sequences of novel Actinobacteria.</title>
        <authorList>
            <person name="Sahin N."/>
            <person name="Ay H."/>
            <person name="Saygin H."/>
        </authorList>
    </citation>
    <scope>NUCLEOTIDE SEQUENCE [LARGE SCALE GENOMIC DNA]</scope>
    <source>
        <strain evidence="3 4">DSM 45941</strain>
    </source>
</reference>
<dbReference type="AlphaFoldDB" id="A0A4V2YWI9"/>
<dbReference type="GO" id="GO:0016887">
    <property type="term" value="F:ATP hydrolysis activity"/>
    <property type="evidence" value="ECO:0007669"/>
    <property type="project" value="TreeGrafter"/>
</dbReference>
<feature type="region of interest" description="Disordered" evidence="1">
    <location>
        <begin position="118"/>
        <end position="183"/>
    </location>
</feature>
<gene>
    <name evidence="3" type="ORF">E1293_10955</name>
</gene>
<dbReference type="GO" id="GO:0016301">
    <property type="term" value="F:kinase activity"/>
    <property type="evidence" value="ECO:0007669"/>
    <property type="project" value="UniProtKB-KW"/>
</dbReference>